<sequence>MSSIGGQQQVRRIPVTVSSHQDPCITIRQDVEYTTLEHAGNAKINDIQEGRLKLRATEAKELEVYLEREILDTPYIVLRFGRSLRMLKEVDEALRLDQLRDSQELEIGPHGRVQVRLEVEEPRVVGVPTSRPAFPFDAGGLDIYNFQRNTPANIPRTTVPVRALSVHWQILCDTEDRLGLPALPQQRSLCTTKLPPAQRADDQADDLMYADWLRRASDLANPFPTWVIESPSINDFLVFIFASFQQQLLSCLPKTIRPNRHFPEEEGQPYIEALSQDTLAVSQNILRDSYSGLPGSVDSFRGDTAYGKEMGGFTTHLLPAKPGGL</sequence>
<keyword evidence="2" id="KW-1185">Reference proteome</keyword>
<evidence type="ECO:0000313" key="2">
    <source>
        <dbReference type="Proteomes" id="UP001234202"/>
    </source>
</evidence>
<dbReference type="EMBL" id="JASBWV010000009">
    <property type="protein sequence ID" value="KAJ9124831.1"/>
    <property type="molecule type" value="Genomic_DNA"/>
</dbReference>
<name>A0ACC2XN89_9TREE</name>
<reference evidence="1" key="1">
    <citation type="submission" date="2023-04" db="EMBL/GenBank/DDBJ databases">
        <title>Draft Genome sequencing of Naganishia species isolated from polar environments using Oxford Nanopore Technology.</title>
        <authorList>
            <person name="Leo P."/>
            <person name="Venkateswaran K."/>
        </authorList>
    </citation>
    <scope>NUCLEOTIDE SEQUENCE</scope>
    <source>
        <strain evidence="1">DBVPG 5303</strain>
    </source>
</reference>
<organism evidence="1 2">
    <name type="scientific">Naganishia onofrii</name>
    <dbReference type="NCBI Taxonomy" id="1851511"/>
    <lineage>
        <taxon>Eukaryota</taxon>
        <taxon>Fungi</taxon>
        <taxon>Dikarya</taxon>
        <taxon>Basidiomycota</taxon>
        <taxon>Agaricomycotina</taxon>
        <taxon>Tremellomycetes</taxon>
        <taxon>Filobasidiales</taxon>
        <taxon>Filobasidiaceae</taxon>
        <taxon>Naganishia</taxon>
    </lineage>
</organism>
<protein>
    <submittedName>
        <fullName evidence="1">Uncharacterized protein</fullName>
    </submittedName>
</protein>
<dbReference type="Proteomes" id="UP001234202">
    <property type="component" value="Unassembled WGS sequence"/>
</dbReference>
<evidence type="ECO:0000313" key="1">
    <source>
        <dbReference type="EMBL" id="KAJ9124831.1"/>
    </source>
</evidence>
<comment type="caution">
    <text evidence="1">The sequence shown here is derived from an EMBL/GenBank/DDBJ whole genome shotgun (WGS) entry which is preliminary data.</text>
</comment>
<gene>
    <name evidence="1" type="ORF">QFC24_003200</name>
</gene>
<accession>A0ACC2XN89</accession>
<proteinExistence type="predicted"/>